<evidence type="ECO:0000259" key="3">
    <source>
        <dbReference type="SMART" id="SM00495"/>
    </source>
</evidence>
<dbReference type="OrthoDB" id="3012298at2759"/>
<dbReference type="SMART" id="SM00495">
    <property type="entry name" value="ChtBD3"/>
    <property type="match status" value="1"/>
</dbReference>
<keyword evidence="1" id="KW-0378">Hydrolase</keyword>
<dbReference type="GO" id="GO:0005975">
    <property type="term" value="P:carbohydrate metabolic process"/>
    <property type="evidence" value="ECO:0007669"/>
    <property type="project" value="InterPro"/>
</dbReference>
<reference evidence="4 5" key="1">
    <citation type="journal article" date="2019" name="Fungal Biol. Biotechnol.">
        <title>Draft genome sequence of fastidious pathogen Ceratobasidium theobromae, which causes vascular-streak dieback in Theobroma cacao.</title>
        <authorList>
            <person name="Ali S.S."/>
            <person name="Asman A."/>
            <person name="Shao J."/>
            <person name="Firmansyah A.P."/>
            <person name="Susilo A.W."/>
            <person name="Rosmana A."/>
            <person name="McMahon P."/>
            <person name="Junaid M."/>
            <person name="Guest D."/>
            <person name="Kheng T.Y."/>
            <person name="Meinhardt L.W."/>
            <person name="Bailey B.A."/>
        </authorList>
    </citation>
    <scope>NUCLEOTIDE SEQUENCE [LARGE SCALE GENOMIC DNA]</scope>
    <source>
        <strain evidence="4 5">CT2</strain>
    </source>
</reference>
<feature type="domain" description="Chitin-binding type-3" evidence="3">
    <location>
        <begin position="175"/>
        <end position="219"/>
    </location>
</feature>
<dbReference type="AlphaFoldDB" id="A0A5N5QES3"/>
<dbReference type="CDD" id="cd12215">
    <property type="entry name" value="ChiC_BD"/>
    <property type="match status" value="1"/>
</dbReference>
<feature type="signal peptide" evidence="2">
    <location>
        <begin position="1"/>
        <end position="20"/>
    </location>
</feature>
<dbReference type="InterPro" id="IPR036573">
    <property type="entry name" value="CBM_sf_5/12"/>
</dbReference>
<dbReference type="EMBL" id="SSOP01000184">
    <property type="protein sequence ID" value="KAB5590252.1"/>
    <property type="molecule type" value="Genomic_DNA"/>
</dbReference>
<dbReference type="GO" id="GO:0030246">
    <property type="term" value="F:carbohydrate binding"/>
    <property type="evidence" value="ECO:0007669"/>
    <property type="project" value="InterPro"/>
</dbReference>
<protein>
    <recommendedName>
        <fullName evidence="3">Chitin-binding type-3 domain-containing protein</fullName>
    </recommendedName>
</protein>
<comment type="caution">
    <text evidence="4">The sequence shown here is derived from an EMBL/GenBank/DDBJ whole genome shotgun (WGS) entry which is preliminary data.</text>
</comment>
<evidence type="ECO:0000313" key="4">
    <source>
        <dbReference type="EMBL" id="KAB5590252.1"/>
    </source>
</evidence>
<proteinExistence type="predicted"/>
<accession>A0A5N5QES3</accession>
<dbReference type="Gene3D" id="2.10.10.20">
    <property type="entry name" value="Carbohydrate-binding module superfamily 5/12"/>
    <property type="match status" value="1"/>
</dbReference>
<evidence type="ECO:0000313" key="5">
    <source>
        <dbReference type="Proteomes" id="UP000383932"/>
    </source>
</evidence>
<dbReference type="Proteomes" id="UP000383932">
    <property type="component" value="Unassembled WGS sequence"/>
</dbReference>
<keyword evidence="5" id="KW-1185">Reference proteome</keyword>
<keyword evidence="2" id="KW-0732">Signal</keyword>
<dbReference type="GO" id="GO:0005576">
    <property type="term" value="C:extracellular region"/>
    <property type="evidence" value="ECO:0007669"/>
    <property type="project" value="InterPro"/>
</dbReference>
<gene>
    <name evidence="4" type="ORF">CTheo_6304</name>
</gene>
<dbReference type="SUPFAM" id="SSF51055">
    <property type="entry name" value="Carbohydrate binding domain"/>
    <property type="match status" value="1"/>
</dbReference>
<feature type="chain" id="PRO_5024436686" description="Chitin-binding type-3 domain-containing protein" evidence="2">
    <location>
        <begin position="21"/>
        <end position="222"/>
    </location>
</feature>
<sequence length="222" mass="23909">MKSFAFAITTALTIFQLSLAAPAPAIVARDCASIPSTANPTIRDQVYRITQSRGVTAKVLLSTFETAWIESHVNNLPCGDQDSIGVFQQRPSQGWGSYDQIMNVDYSTNKYLDQAIVNDRNNPGYTAGQLAQSVQRSEFPDRYDQAQSTAQELIRQAQASVGGVTNPGTGQCSGVAAYGSATVYTGGQKCTYGGHLWTAKWWTQYETPSTGGSGVWQDNGAC</sequence>
<name>A0A5N5QES3_9AGAM</name>
<evidence type="ECO:0000256" key="1">
    <source>
        <dbReference type="ARBA" id="ARBA00022801"/>
    </source>
</evidence>
<organism evidence="4 5">
    <name type="scientific">Ceratobasidium theobromae</name>
    <dbReference type="NCBI Taxonomy" id="1582974"/>
    <lineage>
        <taxon>Eukaryota</taxon>
        <taxon>Fungi</taxon>
        <taxon>Dikarya</taxon>
        <taxon>Basidiomycota</taxon>
        <taxon>Agaricomycotina</taxon>
        <taxon>Agaricomycetes</taxon>
        <taxon>Cantharellales</taxon>
        <taxon>Ceratobasidiaceae</taxon>
        <taxon>Ceratobasidium</taxon>
    </lineage>
</organism>
<dbReference type="GO" id="GO:0004553">
    <property type="term" value="F:hydrolase activity, hydrolyzing O-glycosyl compounds"/>
    <property type="evidence" value="ECO:0007669"/>
    <property type="project" value="InterPro"/>
</dbReference>
<dbReference type="InterPro" id="IPR003610">
    <property type="entry name" value="CBM5/12"/>
</dbReference>
<evidence type="ECO:0000256" key="2">
    <source>
        <dbReference type="SAM" id="SignalP"/>
    </source>
</evidence>